<dbReference type="KEGG" id="mfa:Mfla_0531"/>
<dbReference type="SUPFAM" id="SSF52172">
    <property type="entry name" value="CheY-like"/>
    <property type="match status" value="1"/>
</dbReference>
<evidence type="ECO:0000256" key="3">
    <source>
        <dbReference type="ARBA" id="ARBA00023163"/>
    </source>
</evidence>
<dbReference type="PANTHER" id="PTHR43214">
    <property type="entry name" value="TWO-COMPONENT RESPONSE REGULATOR"/>
    <property type="match status" value="1"/>
</dbReference>
<dbReference type="STRING" id="265072.Mfla_0531"/>
<dbReference type="InterPro" id="IPR011006">
    <property type="entry name" value="CheY-like_superfamily"/>
</dbReference>
<dbReference type="GO" id="GO:0003677">
    <property type="term" value="F:DNA binding"/>
    <property type="evidence" value="ECO:0007669"/>
    <property type="project" value="UniProtKB-KW"/>
</dbReference>
<dbReference type="Proteomes" id="UP000002440">
    <property type="component" value="Chromosome"/>
</dbReference>
<evidence type="ECO:0000256" key="2">
    <source>
        <dbReference type="ARBA" id="ARBA00023125"/>
    </source>
</evidence>
<keyword evidence="7" id="KW-1185">Reference proteome</keyword>
<keyword evidence="2" id="KW-0238">DNA-binding</keyword>
<keyword evidence="1" id="KW-0805">Transcription regulation</keyword>
<dbReference type="RefSeq" id="WP_011478898.1">
    <property type="nucleotide sequence ID" value="NC_007947.1"/>
</dbReference>
<dbReference type="Pfam" id="PF00072">
    <property type="entry name" value="Response_reg"/>
    <property type="match status" value="1"/>
</dbReference>
<dbReference type="EMBL" id="CP000284">
    <property type="protein sequence ID" value="ABE48801.1"/>
    <property type="molecule type" value="Genomic_DNA"/>
</dbReference>
<dbReference type="OrthoDB" id="9796655at2"/>
<dbReference type="InterPro" id="IPR039420">
    <property type="entry name" value="WalR-like"/>
</dbReference>
<dbReference type="Pfam" id="PF00196">
    <property type="entry name" value="GerE"/>
    <property type="match status" value="1"/>
</dbReference>
<dbReference type="InterPro" id="IPR016032">
    <property type="entry name" value="Sig_transdc_resp-reg_C-effctor"/>
</dbReference>
<dbReference type="AlphaFoldDB" id="Q1H3Y6"/>
<dbReference type="PROSITE" id="PS50110">
    <property type="entry name" value="RESPONSE_REGULATORY"/>
    <property type="match status" value="1"/>
</dbReference>
<dbReference type="HOGENOM" id="CLU_000445_90_1_4"/>
<gene>
    <name evidence="6" type="ordered locus">Mfla_0531</name>
</gene>
<proteinExistence type="predicted"/>
<comment type="caution">
    <text evidence="4">Lacks conserved residue(s) required for the propagation of feature annotation.</text>
</comment>
<feature type="domain" description="Response regulatory" evidence="5">
    <location>
        <begin position="3"/>
        <end position="121"/>
    </location>
</feature>
<evidence type="ECO:0000256" key="4">
    <source>
        <dbReference type="PROSITE-ProRule" id="PRU00169"/>
    </source>
</evidence>
<dbReference type="PANTHER" id="PTHR43214:SF41">
    <property type="entry name" value="NITRATE_NITRITE RESPONSE REGULATOR PROTEIN NARP"/>
    <property type="match status" value="1"/>
</dbReference>
<keyword evidence="3" id="KW-0804">Transcription</keyword>
<dbReference type="Gene3D" id="3.40.50.2300">
    <property type="match status" value="1"/>
</dbReference>
<dbReference type="GO" id="GO:0006355">
    <property type="term" value="P:regulation of DNA-templated transcription"/>
    <property type="evidence" value="ECO:0007669"/>
    <property type="project" value="InterPro"/>
</dbReference>
<dbReference type="SUPFAM" id="SSF46894">
    <property type="entry name" value="C-terminal effector domain of the bipartite response regulators"/>
    <property type="match status" value="1"/>
</dbReference>
<protein>
    <submittedName>
        <fullName evidence="6">Two component transcriptional regulator, LuxR family</fullName>
    </submittedName>
</protein>
<organism evidence="6 7">
    <name type="scientific">Methylobacillus flagellatus (strain ATCC 51484 / DSM 6875 / VKM B-1610 / KT)</name>
    <dbReference type="NCBI Taxonomy" id="265072"/>
    <lineage>
        <taxon>Bacteria</taxon>
        <taxon>Pseudomonadati</taxon>
        <taxon>Pseudomonadota</taxon>
        <taxon>Betaproteobacteria</taxon>
        <taxon>Nitrosomonadales</taxon>
        <taxon>Methylophilaceae</taxon>
        <taxon>Methylobacillus</taxon>
    </lineage>
</organism>
<dbReference type="SMART" id="SM00421">
    <property type="entry name" value="HTH_LUXR"/>
    <property type="match status" value="1"/>
</dbReference>
<dbReference type="GO" id="GO:0000160">
    <property type="term" value="P:phosphorelay signal transduction system"/>
    <property type="evidence" value="ECO:0007669"/>
    <property type="project" value="InterPro"/>
</dbReference>
<accession>Q1H3Y6</accession>
<reference evidence="6 7" key="1">
    <citation type="submission" date="2006-03" db="EMBL/GenBank/DDBJ databases">
        <title>Complete sequence of Methylobacillus flagellatus KT.</title>
        <authorList>
            <consortium name="US DOE Joint Genome Institute"/>
            <person name="Copeland A."/>
            <person name="Lucas S."/>
            <person name="Lapidus A."/>
            <person name="Barry K."/>
            <person name="Detter J.C."/>
            <person name="Glavina del Rio T."/>
            <person name="Hammon N."/>
            <person name="Israni S."/>
            <person name="Dalin E."/>
            <person name="Tice H."/>
            <person name="Pitluck S."/>
            <person name="Brettin T."/>
            <person name="Bruce D."/>
            <person name="Han C."/>
            <person name="Tapia R."/>
            <person name="Saunders E."/>
            <person name="Gilna P."/>
            <person name="Schmutz J."/>
            <person name="Larimer F."/>
            <person name="Land M."/>
            <person name="Kyrpides N."/>
            <person name="Anderson I."/>
            <person name="Richardson P."/>
        </authorList>
    </citation>
    <scope>NUCLEOTIDE SEQUENCE [LARGE SCALE GENOMIC DNA]</scope>
    <source>
        <strain evidence="7">KT / ATCC 51484 / DSM 6875</strain>
    </source>
</reference>
<evidence type="ECO:0000259" key="5">
    <source>
        <dbReference type="PROSITE" id="PS50110"/>
    </source>
</evidence>
<dbReference type="InterPro" id="IPR000792">
    <property type="entry name" value="Tscrpt_reg_LuxR_C"/>
</dbReference>
<evidence type="ECO:0000313" key="6">
    <source>
        <dbReference type="EMBL" id="ABE48801.1"/>
    </source>
</evidence>
<name>Q1H3Y6_METFK</name>
<dbReference type="SMART" id="SM00448">
    <property type="entry name" value="REC"/>
    <property type="match status" value="1"/>
</dbReference>
<dbReference type="InterPro" id="IPR001789">
    <property type="entry name" value="Sig_transdc_resp-reg_receiver"/>
</dbReference>
<evidence type="ECO:0000313" key="7">
    <source>
        <dbReference type="Proteomes" id="UP000002440"/>
    </source>
</evidence>
<evidence type="ECO:0000256" key="1">
    <source>
        <dbReference type="ARBA" id="ARBA00023015"/>
    </source>
</evidence>
<sequence>MKKIALISQDSLVNYSLSHLLSQRKEMQIKHVLASIDEEKIRKLRARRQLDLLIVCVSSCKRDGLELLSHLRGIAPHIPVLLLSSSEDEHFLLNFIRCGCKGYLDKYASEHDLVQAIETVYSGKHHLPDTLRQALQSEQTPLPHEQLSKREFQVFLKFIQRKTIATVARELNVTAGAVSVFRSRVLRKLNFKSNADFIFYALQHHLLTLPDTQCCRAPG</sequence>
<dbReference type="eggNOG" id="COG2197">
    <property type="taxonomic scope" value="Bacteria"/>
</dbReference>